<dbReference type="PANTHER" id="PTHR10105">
    <property type="entry name" value="SELENOPROTEIN P"/>
    <property type="match status" value="1"/>
</dbReference>
<dbReference type="OrthoDB" id="6134775at2759"/>
<keyword evidence="2" id="KW-0964">Secreted</keyword>
<dbReference type="InterPro" id="IPR037941">
    <property type="entry name" value="SeP"/>
</dbReference>
<evidence type="ECO:0000256" key="1">
    <source>
        <dbReference type="ARBA" id="ARBA00004613"/>
    </source>
</evidence>
<reference evidence="7 8" key="1">
    <citation type="submission" date="2018-11" db="EMBL/GenBank/DDBJ databases">
        <authorList>
            <consortium name="Pathogen Informatics"/>
        </authorList>
    </citation>
    <scope>NUCLEOTIDE SEQUENCE [LARGE SCALE GENOMIC DNA]</scope>
</reference>
<evidence type="ECO:0000256" key="3">
    <source>
        <dbReference type="ARBA" id="ARBA00022729"/>
    </source>
</evidence>
<sequence length="170" mass="20076">MCTHSTDWSLDNRNIMHESRGYILLIAFMPVHCNFCQNQLKKLQVTTQIFREIRVVIIVAMDENPRTINYYQQEFPELTIIKDSTADRVWEKHGATPHDHFIYDRCGRLSIIIRHPRSDMSNYEDTIKSLKSALNYARCGWCQYDPQPSFRSLPVNYFLSNSILELENSR</sequence>
<dbReference type="InterPro" id="IPR036249">
    <property type="entry name" value="Thioredoxin-like_sf"/>
</dbReference>
<dbReference type="Gene3D" id="3.40.30.10">
    <property type="entry name" value="Glutaredoxin"/>
    <property type="match status" value="1"/>
</dbReference>
<accession>A0A3P7SN43</accession>
<dbReference type="AlphaFoldDB" id="A0A3P7SN43"/>
<evidence type="ECO:0000313" key="7">
    <source>
        <dbReference type="EMBL" id="VDN55502.1"/>
    </source>
</evidence>
<dbReference type="InterPro" id="IPR007671">
    <property type="entry name" value="Selenoprotein-P_N"/>
</dbReference>
<keyword evidence="5" id="KW-0325">Glycoprotein</keyword>
<dbReference type="STRING" id="318479.A0A3P7SN43"/>
<evidence type="ECO:0000259" key="6">
    <source>
        <dbReference type="Pfam" id="PF04592"/>
    </source>
</evidence>
<dbReference type="GO" id="GO:0008430">
    <property type="term" value="F:selenium binding"/>
    <property type="evidence" value="ECO:0007669"/>
    <property type="project" value="InterPro"/>
</dbReference>
<keyword evidence="8" id="KW-1185">Reference proteome</keyword>
<dbReference type="Proteomes" id="UP000274756">
    <property type="component" value="Unassembled WGS sequence"/>
</dbReference>
<evidence type="ECO:0000256" key="2">
    <source>
        <dbReference type="ARBA" id="ARBA00022525"/>
    </source>
</evidence>
<dbReference type="GO" id="GO:0005576">
    <property type="term" value="C:extracellular region"/>
    <property type="evidence" value="ECO:0007669"/>
    <property type="project" value="UniProtKB-SubCell"/>
</dbReference>
<keyword evidence="4" id="KW-0712">Selenocysteine</keyword>
<feature type="domain" description="Selenoprotein P N-terminal" evidence="6">
    <location>
        <begin position="1"/>
        <end position="145"/>
    </location>
</feature>
<dbReference type="EMBL" id="UYYG01001152">
    <property type="protein sequence ID" value="VDN55502.1"/>
    <property type="molecule type" value="Genomic_DNA"/>
</dbReference>
<comment type="subcellular location">
    <subcellularLocation>
        <location evidence="1">Secreted</location>
    </subcellularLocation>
</comment>
<name>A0A3P7SN43_DRAME</name>
<evidence type="ECO:0000256" key="4">
    <source>
        <dbReference type="ARBA" id="ARBA00022933"/>
    </source>
</evidence>
<dbReference type="GO" id="GO:0001887">
    <property type="term" value="P:selenium compound metabolic process"/>
    <property type="evidence" value="ECO:0007669"/>
    <property type="project" value="TreeGrafter"/>
</dbReference>
<proteinExistence type="predicted"/>
<evidence type="ECO:0000313" key="8">
    <source>
        <dbReference type="Proteomes" id="UP000274756"/>
    </source>
</evidence>
<dbReference type="Pfam" id="PF04592">
    <property type="entry name" value="SelP_N"/>
    <property type="match status" value="1"/>
</dbReference>
<organism evidence="7 8">
    <name type="scientific">Dracunculus medinensis</name>
    <name type="common">Guinea worm</name>
    <dbReference type="NCBI Taxonomy" id="318479"/>
    <lineage>
        <taxon>Eukaryota</taxon>
        <taxon>Metazoa</taxon>
        <taxon>Ecdysozoa</taxon>
        <taxon>Nematoda</taxon>
        <taxon>Chromadorea</taxon>
        <taxon>Rhabditida</taxon>
        <taxon>Spirurina</taxon>
        <taxon>Dracunculoidea</taxon>
        <taxon>Dracunculidae</taxon>
        <taxon>Dracunculus</taxon>
    </lineage>
</organism>
<dbReference type="SUPFAM" id="SSF52833">
    <property type="entry name" value="Thioredoxin-like"/>
    <property type="match status" value="1"/>
</dbReference>
<keyword evidence="3" id="KW-0732">Signal</keyword>
<dbReference type="PANTHER" id="PTHR10105:SF2">
    <property type="entry name" value="AGAP003297-PA"/>
    <property type="match status" value="1"/>
</dbReference>
<evidence type="ECO:0000256" key="5">
    <source>
        <dbReference type="ARBA" id="ARBA00023180"/>
    </source>
</evidence>
<protein>
    <recommendedName>
        <fullName evidence="6">Selenoprotein P N-terminal domain-containing protein</fullName>
    </recommendedName>
</protein>
<gene>
    <name evidence="7" type="ORF">DME_LOCUS5475</name>
</gene>